<sequence length="138" mass="15361">MARRENTPVKVKIIVTRFVETEETQFKAVVQSLTGKNSNVAAPPRVCQPTAVKSSGRRPAGAGGQQSLPTAAPTLEDLDWVLRASLLRRHPVWRISTGCSGASLLRRSSANSGSIERARESERERERARARERERERE</sequence>
<keyword evidence="4" id="KW-1185">Reference proteome</keyword>
<feature type="domain" description="VQ" evidence="2">
    <location>
        <begin position="13"/>
        <end position="39"/>
    </location>
</feature>
<dbReference type="InterPro" id="IPR039608">
    <property type="entry name" value="VQ_1/10"/>
</dbReference>
<dbReference type="PANTHER" id="PTHR34777">
    <property type="entry name" value="VQ MOTIF-CONTAINING PROTEIN 10"/>
    <property type="match status" value="1"/>
</dbReference>
<proteinExistence type="predicted"/>
<name>A0A7I8JRX1_SPIIN</name>
<dbReference type="Proteomes" id="UP001189122">
    <property type="component" value="Unassembled WGS sequence"/>
</dbReference>
<feature type="region of interest" description="Disordered" evidence="1">
    <location>
        <begin position="34"/>
        <end position="73"/>
    </location>
</feature>
<dbReference type="AlphaFoldDB" id="A0A7I8JRX1"/>
<reference evidence="3 4" key="1">
    <citation type="submission" date="2019-12" db="EMBL/GenBank/DDBJ databases">
        <authorList>
            <person name="Scholz U."/>
            <person name="Mascher M."/>
            <person name="Fiebig A."/>
        </authorList>
    </citation>
    <scope>NUCLEOTIDE SEQUENCE</scope>
</reference>
<evidence type="ECO:0000313" key="3">
    <source>
        <dbReference type="EMBL" id="CAA2633869.1"/>
    </source>
</evidence>
<evidence type="ECO:0000259" key="2">
    <source>
        <dbReference type="Pfam" id="PF05678"/>
    </source>
</evidence>
<organism evidence="3">
    <name type="scientific">Spirodela intermedia</name>
    <name type="common">Intermediate duckweed</name>
    <dbReference type="NCBI Taxonomy" id="51605"/>
    <lineage>
        <taxon>Eukaryota</taxon>
        <taxon>Viridiplantae</taxon>
        <taxon>Streptophyta</taxon>
        <taxon>Embryophyta</taxon>
        <taxon>Tracheophyta</taxon>
        <taxon>Spermatophyta</taxon>
        <taxon>Magnoliopsida</taxon>
        <taxon>Liliopsida</taxon>
        <taxon>Araceae</taxon>
        <taxon>Lemnoideae</taxon>
        <taxon>Spirodela</taxon>
    </lineage>
</organism>
<evidence type="ECO:0000256" key="1">
    <source>
        <dbReference type="SAM" id="MobiDB-lite"/>
    </source>
</evidence>
<dbReference type="PANTHER" id="PTHR34777:SF1">
    <property type="entry name" value="VQ MOTIF-CONTAINING PROTEIN 10"/>
    <property type="match status" value="1"/>
</dbReference>
<feature type="compositionally biased region" description="Basic and acidic residues" evidence="1">
    <location>
        <begin position="116"/>
        <end position="138"/>
    </location>
</feature>
<gene>
    <name evidence="3" type="ORF">SI7747_17019346</name>
</gene>
<feature type="region of interest" description="Disordered" evidence="1">
    <location>
        <begin position="104"/>
        <end position="138"/>
    </location>
</feature>
<protein>
    <recommendedName>
        <fullName evidence="2">VQ domain-containing protein</fullName>
    </recommendedName>
</protein>
<dbReference type="Pfam" id="PF05678">
    <property type="entry name" value="VQ"/>
    <property type="match status" value="1"/>
</dbReference>
<dbReference type="EMBL" id="LR743604">
    <property type="protein sequence ID" value="CAA2633869.1"/>
    <property type="molecule type" value="Genomic_DNA"/>
</dbReference>
<dbReference type="EMBL" id="CACRZD030000017">
    <property type="protein sequence ID" value="CAA6672930.1"/>
    <property type="molecule type" value="Genomic_DNA"/>
</dbReference>
<accession>A0A7I8JRX1</accession>
<evidence type="ECO:0000313" key="4">
    <source>
        <dbReference type="Proteomes" id="UP001189122"/>
    </source>
</evidence>
<dbReference type="InterPro" id="IPR008889">
    <property type="entry name" value="VQ"/>
</dbReference>